<dbReference type="Proteomes" id="UP001158049">
    <property type="component" value="Unassembled WGS sequence"/>
</dbReference>
<keyword evidence="4" id="KW-1185">Reference proteome</keyword>
<keyword evidence="2" id="KW-0732">Signal</keyword>
<accession>A0ABY1QI60</accession>
<feature type="signal peptide" evidence="2">
    <location>
        <begin position="1"/>
        <end position="20"/>
    </location>
</feature>
<sequence>MRKHYLATFLLAAAFSQSHAASTQDRAEREKAAPATEAEDPTVGSKDAGRRPQSVPQAGAVNPANGQYYPPTSTGDVINPATGERYLGVPGGYINPNTGEFMPKIR</sequence>
<proteinExistence type="predicted"/>
<evidence type="ECO:0000256" key="1">
    <source>
        <dbReference type="SAM" id="MobiDB-lite"/>
    </source>
</evidence>
<feature type="chain" id="PRO_5045109584" evidence="2">
    <location>
        <begin position="21"/>
        <end position="106"/>
    </location>
</feature>
<protein>
    <submittedName>
        <fullName evidence="3">Uncharacterized protein</fullName>
    </submittedName>
</protein>
<organism evidence="3 4">
    <name type="scientific">Noviherbaspirillum suwonense</name>
    <dbReference type="NCBI Taxonomy" id="1224511"/>
    <lineage>
        <taxon>Bacteria</taxon>
        <taxon>Pseudomonadati</taxon>
        <taxon>Pseudomonadota</taxon>
        <taxon>Betaproteobacteria</taxon>
        <taxon>Burkholderiales</taxon>
        <taxon>Oxalobacteraceae</taxon>
        <taxon>Noviherbaspirillum</taxon>
    </lineage>
</organism>
<evidence type="ECO:0000313" key="3">
    <source>
        <dbReference type="EMBL" id="SMP71691.1"/>
    </source>
</evidence>
<gene>
    <name evidence="3" type="ORF">SAMN06295970_11751</name>
</gene>
<reference evidence="3 4" key="1">
    <citation type="submission" date="2017-05" db="EMBL/GenBank/DDBJ databases">
        <authorList>
            <person name="Varghese N."/>
            <person name="Submissions S."/>
        </authorList>
    </citation>
    <scope>NUCLEOTIDE SEQUENCE [LARGE SCALE GENOMIC DNA]</scope>
    <source>
        <strain evidence="3 4">DSM 26001</strain>
    </source>
</reference>
<evidence type="ECO:0000313" key="4">
    <source>
        <dbReference type="Proteomes" id="UP001158049"/>
    </source>
</evidence>
<feature type="region of interest" description="Disordered" evidence="1">
    <location>
        <begin position="17"/>
        <end position="106"/>
    </location>
</feature>
<dbReference type="EMBL" id="FXUL01000017">
    <property type="protein sequence ID" value="SMP71691.1"/>
    <property type="molecule type" value="Genomic_DNA"/>
</dbReference>
<name>A0ABY1QI60_9BURK</name>
<comment type="caution">
    <text evidence="3">The sequence shown here is derived from an EMBL/GenBank/DDBJ whole genome shotgun (WGS) entry which is preliminary data.</text>
</comment>
<dbReference type="RefSeq" id="WP_283443951.1">
    <property type="nucleotide sequence ID" value="NZ_FXUL01000017.1"/>
</dbReference>
<evidence type="ECO:0000256" key="2">
    <source>
        <dbReference type="SAM" id="SignalP"/>
    </source>
</evidence>